<feature type="domain" description="Pectate lyase" evidence="12">
    <location>
        <begin position="2"/>
        <end position="159"/>
    </location>
</feature>
<keyword evidence="6" id="KW-0134">Cell wall</keyword>
<dbReference type="PANTHER" id="PTHR31683:SF74">
    <property type="entry name" value="PECTATE LYASE"/>
    <property type="match status" value="1"/>
</dbReference>
<proteinExistence type="inferred from homology"/>
<dbReference type="EC" id="4.2.2.2" evidence="5 11"/>
<evidence type="ECO:0000256" key="2">
    <source>
        <dbReference type="ARBA" id="ARBA00004191"/>
    </source>
</evidence>
<dbReference type="Pfam" id="PF00544">
    <property type="entry name" value="Pectate_lyase_4"/>
    <property type="match status" value="1"/>
</dbReference>
<dbReference type="InterPro" id="IPR045032">
    <property type="entry name" value="PEL"/>
</dbReference>
<dbReference type="AlphaFoldDB" id="V7C474"/>
<dbReference type="STRING" id="3885.V7C474"/>
<evidence type="ECO:0000256" key="3">
    <source>
        <dbReference type="ARBA" id="ARBA00005220"/>
    </source>
</evidence>
<evidence type="ECO:0000256" key="5">
    <source>
        <dbReference type="ARBA" id="ARBA00012272"/>
    </source>
</evidence>
<keyword evidence="7 11" id="KW-0479">Metal-binding</keyword>
<comment type="subcellular location">
    <subcellularLocation>
        <location evidence="2">Secreted</location>
        <location evidence="2">Cell wall</location>
    </subcellularLocation>
</comment>
<dbReference type="Gene3D" id="2.160.20.10">
    <property type="entry name" value="Single-stranded right-handed beta-helix, Pectin lyase-like"/>
    <property type="match status" value="1"/>
</dbReference>
<organism evidence="13 14">
    <name type="scientific">Phaseolus vulgaris</name>
    <name type="common">Kidney bean</name>
    <name type="synonym">French bean</name>
    <dbReference type="NCBI Taxonomy" id="3885"/>
    <lineage>
        <taxon>Eukaryota</taxon>
        <taxon>Viridiplantae</taxon>
        <taxon>Streptophyta</taxon>
        <taxon>Embryophyta</taxon>
        <taxon>Tracheophyta</taxon>
        <taxon>Spermatophyta</taxon>
        <taxon>Magnoliopsida</taxon>
        <taxon>eudicotyledons</taxon>
        <taxon>Gunneridae</taxon>
        <taxon>Pentapetalae</taxon>
        <taxon>rosids</taxon>
        <taxon>fabids</taxon>
        <taxon>Fabales</taxon>
        <taxon>Fabaceae</taxon>
        <taxon>Papilionoideae</taxon>
        <taxon>50 kb inversion clade</taxon>
        <taxon>NPAAA clade</taxon>
        <taxon>indigoferoid/millettioid clade</taxon>
        <taxon>Phaseoleae</taxon>
        <taxon>Phaseolus</taxon>
    </lineage>
</organism>
<accession>V7C474</accession>
<keyword evidence="6" id="KW-0964">Secreted</keyword>
<name>V7C474_PHAVU</name>
<dbReference type="PRINTS" id="PR00807">
    <property type="entry name" value="AMBALLERGEN"/>
</dbReference>
<dbReference type="InterPro" id="IPR018082">
    <property type="entry name" value="AmbAllergen"/>
</dbReference>
<evidence type="ECO:0000256" key="1">
    <source>
        <dbReference type="ARBA" id="ARBA00000695"/>
    </source>
</evidence>
<reference evidence="14" key="1">
    <citation type="journal article" date="2014" name="Nat. Genet.">
        <title>A reference genome for common bean and genome-wide analysis of dual domestications.</title>
        <authorList>
            <person name="Schmutz J."/>
            <person name="McClean P.E."/>
            <person name="Mamidi S."/>
            <person name="Wu G.A."/>
            <person name="Cannon S.B."/>
            <person name="Grimwood J."/>
            <person name="Jenkins J."/>
            <person name="Shu S."/>
            <person name="Song Q."/>
            <person name="Chavarro C."/>
            <person name="Torres-Torres M."/>
            <person name="Geffroy V."/>
            <person name="Moghaddam S.M."/>
            <person name="Gao D."/>
            <person name="Abernathy B."/>
            <person name="Barry K."/>
            <person name="Blair M."/>
            <person name="Brick M.A."/>
            <person name="Chovatia M."/>
            <person name="Gepts P."/>
            <person name="Goodstein D.M."/>
            <person name="Gonzales M."/>
            <person name="Hellsten U."/>
            <person name="Hyten D.L."/>
            <person name="Jia G."/>
            <person name="Kelly J.D."/>
            <person name="Kudrna D."/>
            <person name="Lee R."/>
            <person name="Richard M.M."/>
            <person name="Miklas P.N."/>
            <person name="Osorno J.M."/>
            <person name="Rodrigues J."/>
            <person name="Thareau V."/>
            <person name="Urrea C.A."/>
            <person name="Wang M."/>
            <person name="Yu Y."/>
            <person name="Zhang M."/>
            <person name="Wing R.A."/>
            <person name="Cregan P.B."/>
            <person name="Rokhsar D.S."/>
            <person name="Jackson S.A."/>
        </authorList>
    </citation>
    <scope>NUCLEOTIDE SEQUENCE [LARGE SCALE GENOMIC DNA]</scope>
    <source>
        <strain evidence="14">cv. G19833</strain>
    </source>
</reference>
<keyword evidence="8" id="KW-0732">Signal</keyword>
<gene>
    <name evidence="13" type="ORF">PHAVU_004G101900g</name>
</gene>
<evidence type="ECO:0000256" key="4">
    <source>
        <dbReference type="ARBA" id="ARBA00010980"/>
    </source>
</evidence>
<keyword evidence="14" id="KW-1185">Reference proteome</keyword>
<evidence type="ECO:0000256" key="10">
    <source>
        <dbReference type="ARBA" id="ARBA00023239"/>
    </source>
</evidence>
<dbReference type="SUPFAM" id="SSF51126">
    <property type="entry name" value="Pectin lyase-like"/>
    <property type="match status" value="1"/>
</dbReference>
<evidence type="ECO:0000256" key="8">
    <source>
        <dbReference type="ARBA" id="ARBA00022729"/>
    </source>
</evidence>
<dbReference type="Gramene" id="ESW24090">
    <property type="protein sequence ID" value="ESW24090"/>
    <property type="gene ID" value="PHAVU_004G101900g"/>
</dbReference>
<comment type="similarity">
    <text evidence="4 11">Belongs to the polysaccharide lyase 1 family.</text>
</comment>
<dbReference type="InterPro" id="IPR011050">
    <property type="entry name" value="Pectin_lyase_fold/virulence"/>
</dbReference>
<dbReference type="InterPro" id="IPR012334">
    <property type="entry name" value="Pectin_lyas_fold"/>
</dbReference>
<evidence type="ECO:0000256" key="9">
    <source>
        <dbReference type="ARBA" id="ARBA00022837"/>
    </source>
</evidence>
<dbReference type="SMR" id="V7C474"/>
<comment type="pathway">
    <text evidence="3 11">Glycan metabolism; pectin degradation; 2-dehydro-3-deoxy-D-gluconate from pectin: step 2/5.</text>
</comment>
<keyword evidence="9 11" id="KW-0106">Calcium</keyword>
<dbReference type="InterPro" id="IPR002022">
    <property type="entry name" value="Pec_lyase"/>
</dbReference>
<dbReference type="eggNOG" id="ENOG502QT22">
    <property type="taxonomic scope" value="Eukaryota"/>
</dbReference>
<comment type="cofactor">
    <cofactor evidence="11">
        <name>Ca(2+)</name>
        <dbReference type="ChEBI" id="CHEBI:29108"/>
    </cofactor>
    <text evidence="11">Binds 1 Ca(2+) ion. Required for its activity.</text>
</comment>
<dbReference type="Proteomes" id="UP000000226">
    <property type="component" value="Chromosome 4"/>
</dbReference>
<evidence type="ECO:0000256" key="6">
    <source>
        <dbReference type="ARBA" id="ARBA00022512"/>
    </source>
</evidence>
<dbReference type="PANTHER" id="PTHR31683">
    <property type="entry name" value="PECTATE LYASE 18-RELATED"/>
    <property type="match status" value="1"/>
</dbReference>
<evidence type="ECO:0000256" key="11">
    <source>
        <dbReference type="RuleBase" id="RU361123"/>
    </source>
</evidence>
<dbReference type="GO" id="GO:0030570">
    <property type="term" value="F:pectate lyase activity"/>
    <property type="evidence" value="ECO:0007669"/>
    <property type="project" value="UniProtKB-EC"/>
</dbReference>
<dbReference type="SMART" id="SM00656">
    <property type="entry name" value="Amb_all"/>
    <property type="match status" value="1"/>
</dbReference>
<evidence type="ECO:0000259" key="12">
    <source>
        <dbReference type="SMART" id="SM00656"/>
    </source>
</evidence>
<evidence type="ECO:0000256" key="7">
    <source>
        <dbReference type="ARBA" id="ARBA00022723"/>
    </source>
</evidence>
<dbReference type="GO" id="GO:0046872">
    <property type="term" value="F:metal ion binding"/>
    <property type="evidence" value="ECO:0007669"/>
    <property type="project" value="UniProtKB-KW"/>
</dbReference>
<dbReference type="OMA" id="CACKMIN"/>
<protein>
    <recommendedName>
        <fullName evidence="5 11">Pectate lyase</fullName>
        <ecNumber evidence="5 11">4.2.2.2</ecNumber>
    </recommendedName>
</protein>
<keyword evidence="10 11" id="KW-0456">Lyase</keyword>
<dbReference type="UniPathway" id="UPA00545">
    <property type="reaction ID" value="UER00824"/>
</dbReference>
<evidence type="ECO:0000313" key="14">
    <source>
        <dbReference type="Proteomes" id="UP000000226"/>
    </source>
</evidence>
<dbReference type="GO" id="GO:0045490">
    <property type="term" value="P:pectin catabolic process"/>
    <property type="evidence" value="ECO:0007669"/>
    <property type="project" value="UniProtKB-UniPathway"/>
</dbReference>
<dbReference type="OrthoDB" id="1637350at2759"/>
<dbReference type="PROSITE" id="PS51257">
    <property type="entry name" value="PROKAR_LIPOPROTEIN"/>
    <property type="match status" value="1"/>
</dbReference>
<dbReference type="EMBL" id="CM002291">
    <property type="protein sequence ID" value="ESW24090.1"/>
    <property type="molecule type" value="Genomic_DNA"/>
</dbReference>
<comment type="catalytic activity">
    <reaction evidence="1 11">
        <text>Eliminative cleavage of (1-&gt;4)-alpha-D-galacturonan to give oligosaccharides with 4-deoxy-alpha-D-galact-4-enuronosyl groups at their non-reducing ends.</text>
        <dbReference type="EC" id="4.2.2.2"/>
    </reaction>
</comment>
<evidence type="ECO:0000313" key="13">
    <source>
        <dbReference type="EMBL" id="ESW24090.1"/>
    </source>
</evidence>
<sequence>MNVIDRCWGQNPEWWRHQSQLAISFVTCACKMINNIGNDLIHYKVSHSSDDPITQTKHLKIDHNTLYDCQDGLFDVTRGSTDVTISNNWFKNQDKVMLLGHDDRYVRDETMKVTVVYNHFEPNCNQSNFYQGWLQYGIGRSMERSLKSEANPFVAPTIGNKEVTWRKGNDKNEDKWKFHSIRDVFENGPYFNVTKGGDVKKLNDSKERNFKVVDAKFVRFITHSSGVLRYNKHSIY</sequence>